<organism evidence="1 2">
    <name type="scientific">Discina gigas</name>
    <dbReference type="NCBI Taxonomy" id="1032678"/>
    <lineage>
        <taxon>Eukaryota</taxon>
        <taxon>Fungi</taxon>
        <taxon>Dikarya</taxon>
        <taxon>Ascomycota</taxon>
        <taxon>Pezizomycotina</taxon>
        <taxon>Pezizomycetes</taxon>
        <taxon>Pezizales</taxon>
        <taxon>Discinaceae</taxon>
        <taxon>Discina</taxon>
    </lineage>
</organism>
<gene>
    <name evidence="1" type="ORF">Q9L58_001956</name>
</gene>
<dbReference type="EMBL" id="JBBBZM010000015">
    <property type="protein sequence ID" value="KAL0639074.1"/>
    <property type="molecule type" value="Genomic_DNA"/>
</dbReference>
<accession>A0ABR3GT27</accession>
<dbReference type="Proteomes" id="UP001447188">
    <property type="component" value="Unassembled WGS sequence"/>
</dbReference>
<evidence type="ECO:0008006" key="3">
    <source>
        <dbReference type="Google" id="ProtNLM"/>
    </source>
</evidence>
<reference evidence="1 2" key="1">
    <citation type="submission" date="2024-02" db="EMBL/GenBank/DDBJ databases">
        <title>Discinaceae phylogenomics.</title>
        <authorList>
            <person name="Dirks A.C."/>
            <person name="James T.Y."/>
        </authorList>
    </citation>
    <scope>NUCLEOTIDE SEQUENCE [LARGE SCALE GENOMIC DNA]</scope>
    <source>
        <strain evidence="1 2">ACD0624</strain>
    </source>
</reference>
<sequence>MIHRPIAIVAPMLVPYLSPTEIQNLSMANAELRALLQFYLFPSINVIDPSFKDWNLIPETCIEDNVGCYSGLPLSFFPSTLTALSTHLPMFPTVVDLTAVTSLTVDLWDNGALLYRDNNLSAPGNNFTPSSQLVNLTEAQALFKNLIHLRITCDIIDTARPEAWNSISFDSLVSLTLPCFLEFYDDPENSYMASICKSLTYGRISQLRSLTFLDSPLDSCFTDKELDKYTLSPVILNLISSDLLPALSTFRWPLSFEPLKPGHNAEGDRKPLYDRKPLLRQLLRASATHAIINSRSTPWCLGISNSHRHCTYSSQSHCVCELMTPILWSDEYNDLLKTAHECQRYIRLPEFFTPYLTVEFGSLQSVESAFSHPAAMTPLSVLRLSFPPPIETSLFNAITRLSLILPVDQDELSAYQPHLSALPVSFPALTHLTMSLAREDWPAPSTREEMYMSIDRDLIFGGLTLPHLELQTLDIDVRIISTELPCGDCKMNFGAAQAKQVVLRWVQMCVKCWDPLHRIGTEEIAVFGVFDLDSSPVASEEIYIQHEKLLEWEAKIVESFGCGGRRVTVARDCVGWV</sequence>
<evidence type="ECO:0000313" key="2">
    <source>
        <dbReference type="Proteomes" id="UP001447188"/>
    </source>
</evidence>
<keyword evidence="2" id="KW-1185">Reference proteome</keyword>
<proteinExistence type="predicted"/>
<comment type="caution">
    <text evidence="1">The sequence shown here is derived from an EMBL/GenBank/DDBJ whole genome shotgun (WGS) entry which is preliminary data.</text>
</comment>
<protein>
    <recommendedName>
        <fullName evidence="3">F-box domain-containing protein</fullName>
    </recommendedName>
</protein>
<evidence type="ECO:0000313" key="1">
    <source>
        <dbReference type="EMBL" id="KAL0639074.1"/>
    </source>
</evidence>
<name>A0ABR3GT27_9PEZI</name>